<dbReference type="STRING" id="675511.GCA_000341735_01118"/>
<dbReference type="PROSITE" id="PS50113">
    <property type="entry name" value="PAC"/>
    <property type="match status" value="3"/>
</dbReference>
<dbReference type="InterPro" id="IPR001610">
    <property type="entry name" value="PAC"/>
</dbReference>
<feature type="transmembrane region" description="Helical" evidence="11">
    <location>
        <begin position="112"/>
        <end position="138"/>
    </location>
</feature>
<feature type="transmembrane region" description="Helical" evidence="11">
    <location>
        <begin position="46"/>
        <end position="67"/>
    </location>
</feature>
<feature type="transmembrane region" description="Helical" evidence="11">
    <location>
        <begin position="260"/>
        <end position="282"/>
    </location>
</feature>
<dbReference type="SMART" id="SM00086">
    <property type="entry name" value="PAC"/>
    <property type="match status" value="3"/>
</dbReference>
<dbReference type="Gene3D" id="3.30.565.10">
    <property type="entry name" value="Histidine kinase-like ATPase, C-terminal domain"/>
    <property type="match status" value="1"/>
</dbReference>
<comment type="subcellular location">
    <subcellularLocation>
        <location evidence="2">Cell membrane</location>
        <topology evidence="2">Multi-pass membrane protein</topology>
    </subcellularLocation>
</comment>
<dbReference type="PROSITE" id="PS50109">
    <property type="entry name" value="HIS_KIN"/>
    <property type="match status" value="1"/>
</dbReference>
<keyword evidence="10 11" id="KW-0472">Membrane</keyword>
<dbReference type="InterPro" id="IPR052162">
    <property type="entry name" value="Sensor_kinase/Photoreceptor"/>
</dbReference>
<keyword evidence="9 11" id="KW-1133">Transmembrane helix</keyword>
<dbReference type="RefSeq" id="WP_017839708.1">
    <property type="nucleotide sequence ID" value="NZ_CP035467.1"/>
</dbReference>
<feature type="transmembrane region" description="Helical" evidence="11">
    <location>
        <begin position="154"/>
        <end position="173"/>
    </location>
</feature>
<dbReference type="InterPro" id="IPR013656">
    <property type="entry name" value="PAS_4"/>
</dbReference>
<keyword evidence="6" id="KW-0808">Transferase</keyword>
<evidence type="ECO:0000313" key="16">
    <source>
        <dbReference type="Proteomes" id="UP000305881"/>
    </source>
</evidence>
<evidence type="ECO:0000259" key="14">
    <source>
        <dbReference type="PROSITE" id="PS50113"/>
    </source>
</evidence>
<dbReference type="CDD" id="cd00082">
    <property type="entry name" value="HisKA"/>
    <property type="match status" value="1"/>
</dbReference>
<dbReference type="EC" id="2.7.13.3" evidence="3"/>
<accession>A0A4P9UMF2</accession>
<dbReference type="InterPro" id="IPR007895">
    <property type="entry name" value="MASE1"/>
</dbReference>
<dbReference type="InterPro" id="IPR003661">
    <property type="entry name" value="HisK_dim/P_dom"/>
</dbReference>
<dbReference type="PRINTS" id="PR00344">
    <property type="entry name" value="BCTRLSENSOR"/>
</dbReference>
<dbReference type="GO" id="GO:0000155">
    <property type="term" value="F:phosphorelay sensor kinase activity"/>
    <property type="evidence" value="ECO:0007669"/>
    <property type="project" value="InterPro"/>
</dbReference>
<dbReference type="InterPro" id="IPR004358">
    <property type="entry name" value="Sig_transdc_His_kin-like_C"/>
</dbReference>
<dbReference type="PROSITE" id="PS50112">
    <property type="entry name" value="PAS"/>
    <property type="match status" value="2"/>
</dbReference>
<evidence type="ECO:0000256" key="3">
    <source>
        <dbReference type="ARBA" id="ARBA00012438"/>
    </source>
</evidence>
<dbReference type="InterPro" id="IPR000700">
    <property type="entry name" value="PAS-assoc_C"/>
</dbReference>
<dbReference type="SUPFAM" id="SSF55785">
    <property type="entry name" value="PYP-like sensor domain (PAS domain)"/>
    <property type="match status" value="4"/>
</dbReference>
<dbReference type="Pfam" id="PF05231">
    <property type="entry name" value="MASE1"/>
    <property type="match status" value="1"/>
</dbReference>
<evidence type="ECO:0000256" key="1">
    <source>
        <dbReference type="ARBA" id="ARBA00000085"/>
    </source>
</evidence>
<dbReference type="Pfam" id="PF08448">
    <property type="entry name" value="PAS_4"/>
    <property type="match status" value="2"/>
</dbReference>
<dbReference type="InterPro" id="IPR036097">
    <property type="entry name" value="HisK_dim/P_sf"/>
</dbReference>
<keyword evidence="8" id="KW-0418">Kinase</keyword>
<reference evidence="16" key="1">
    <citation type="journal article" date="2019" name="J. Bacteriol.">
        <title>A Mutagenic Screen Identifies a TonB-Dependent Receptor Required for the Lanthanide Metal Switch in the Type I Methanotroph 'Methylotuvimicrobium buryatense' 5GB1C.</title>
        <authorList>
            <person name="Groom J.D."/>
            <person name="Ford S.M."/>
            <person name="Pesesky M.W."/>
            <person name="Lidstrom M.E."/>
        </authorList>
    </citation>
    <scope>NUCLEOTIDE SEQUENCE [LARGE SCALE GENOMIC DNA]</scope>
    <source>
        <strain evidence="16">5GB1C</strain>
    </source>
</reference>
<keyword evidence="7 11" id="KW-0812">Transmembrane</keyword>
<dbReference type="InterPro" id="IPR036890">
    <property type="entry name" value="HATPase_C_sf"/>
</dbReference>
<dbReference type="KEGG" id="mbur:EQU24_09600"/>
<dbReference type="SMART" id="SM00387">
    <property type="entry name" value="HATPase_c"/>
    <property type="match status" value="1"/>
</dbReference>
<dbReference type="InterPro" id="IPR000014">
    <property type="entry name" value="PAS"/>
</dbReference>
<evidence type="ECO:0000259" key="13">
    <source>
        <dbReference type="PROSITE" id="PS50112"/>
    </source>
</evidence>
<feature type="transmembrane region" description="Helical" evidence="11">
    <location>
        <begin position="185"/>
        <end position="205"/>
    </location>
</feature>
<comment type="catalytic activity">
    <reaction evidence="1">
        <text>ATP + protein L-histidine = ADP + protein N-phospho-L-histidine.</text>
        <dbReference type="EC" id="2.7.13.3"/>
    </reaction>
</comment>
<dbReference type="PANTHER" id="PTHR43304">
    <property type="entry name" value="PHYTOCHROME-LIKE PROTEIN CPH1"/>
    <property type="match status" value="1"/>
</dbReference>
<organism evidence="15 16">
    <name type="scientific">Methylotuvimicrobium buryatense</name>
    <name type="common">Methylomicrobium buryatense</name>
    <dbReference type="NCBI Taxonomy" id="95641"/>
    <lineage>
        <taxon>Bacteria</taxon>
        <taxon>Pseudomonadati</taxon>
        <taxon>Pseudomonadota</taxon>
        <taxon>Gammaproteobacteria</taxon>
        <taxon>Methylococcales</taxon>
        <taxon>Methylococcaceae</taxon>
        <taxon>Methylotuvimicrobium</taxon>
    </lineage>
</organism>
<evidence type="ECO:0000256" key="9">
    <source>
        <dbReference type="ARBA" id="ARBA00022989"/>
    </source>
</evidence>
<dbReference type="GO" id="GO:0005886">
    <property type="term" value="C:plasma membrane"/>
    <property type="evidence" value="ECO:0007669"/>
    <property type="project" value="UniProtKB-SubCell"/>
</dbReference>
<feature type="domain" description="Histidine kinase" evidence="12">
    <location>
        <begin position="835"/>
        <end position="1049"/>
    </location>
</feature>
<dbReference type="Gene3D" id="1.10.287.130">
    <property type="match status" value="1"/>
</dbReference>
<keyword evidence="4" id="KW-1003">Cell membrane</keyword>
<dbReference type="Gene3D" id="3.30.450.20">
    <property type="entry name" value="PAS domain"/>
    <property type="match status" value="4"/>
</dbReference>
<dbReference type="AlphaFoldDB" id="A0A4P9UMF2"/>
<feature type="domain" description="PAC" evidence="14">
    <location>
        <begin position="367"/>
        <end position="420"/>
    </location>
</feature>
<proteinExistence type="predicted"/>
<dbReference type="SUPFAM" id="SSF47384">
    <property type="entry name" value="Homodimeric domain of signal transducing histidine kinase"/>
    <property type="match status" value="1"/>
</dbReference>
<dbReference type="SUPFAM" id="SSF55874">
    <property type="entry name" value="ATPase domain of HSP90 chaperone/DNA topoisomerase II/histidine kinase"/>
    <property type="match status" value="1"/>
</dbReference>
<keyword evidence="16" id="KW-1185">Reference proteome</keyword>
<dbReference type="InterPro" id="IPR035965">
    <property type="entry name" value="PAS-like_dom_sf"/>
</dbReference>
<feature type="domain" description="PAS" evidence="13">
    <location>
        <begin position="421"/>
        <end position="463"/>
    </location>
</feature>
<feature type="transmembrane region" description="Helical" evidence="11">
    <location>
        <begin position="12"/>
        <end position="34"/>
    </location>
</feature>
<protein>
    <recommendedName>
        <fullName evidence="3">histidine kinase</fullName>
        <ecNumber evidence="3">2.7.13.3</ecNumber>
    </recommendedName>
</protein>
<dbReference type="InterPro" id="IPR005467">
    <property type="entry name" value="His_kinase_dom"/>
</dbReference>
<feature type="transmembrane region" description="Helical" evidence="11">
    <location>
        <begin position="217"/>
        <end position="248"/>
    </location>
</feature>
<evidence type="ECO:0000256" key="8">
    <source>
        <dbReference type="ARBA" id="ARBA00022777"/>
    </source>
</evidence>
<dbReference type="CDD" id="cd00130">
    <property type="entry name" value="PAS"/>
    <property type="match status" value="4"/>
</dbReference>
<evidence type="ECO:0000256" key="10">
    <source>
        <dbReference type="ARBA" id="ARBA00023136"/>
    </source>
</evidence>
<dbReference type="EMBL" id="CP035467">
    <property type="protein sequence ID" value="QCW82464.1"/>
    <property type="molecule type" value="Genomic_DNA"/>
</dbReference>
<keyword evidence="5" id="KW-0597">Phosphoprotein</keyword>
<dbReference type="SMART" id="SM00091">
    <property type="entry name" value="PAS"/>
    <property type="match status" value="4"/>
</dbReference>
<evidence type="ECO:0000256" key="5">
    <source>
        <dbReference type="ARBA" id="ARBA00022553"/>
    </source>
</evidence>
<feature type="domain" description="PAS" evidence="13">
    <location>
        <begin position="666"/>
        <end position="741"/>
    </location>
</feature>
<evidence type="ECO:0000256" key="6">
    <source>
        <dbReference type="ARBA" id="ARBA00022679"/>
    </source>
</evidence>
<dbReference type="Pfam" id="PF02518">
    <property type="entry name" value="HATPase_c"/>
    <property type="match status" value="1"/>
</dbReference>
<dbReference type="InterPro" id="IPR003594">
    <property type="entry name" value="HATPase_dom"/>
</dbReference>
<name>A0A4P9UMF2_METBY</name>
<evidence type="ECO:0000256" key="4">
    <source>
        <dbReference type="ARBA" id="ARBA00022475"/>
    </source>
</evidence>
<sequence length="1062" mass="121335">MKLFNTRFCLDILSIFGLYFFFVKLSDLFAGTFANQEMIWFPSGFALAYMLIRGASSAVLIVCSAFVTHIVSGADIIPSLFWALGNTLEPLLGLALLRRINFDPRLVDIKSYYVLLIFGAGVASICAASLNILVWIVLNGLTLEEYGAWASSTWLSHTLGIMLLTPLILIFYYQRHGFTLKQRKLEFVLFLLLTLILERLSAFSLTQHWQTAQFESFWMFLLMIFTALRLGRHGVSIGLLIIVLSCGLRVESHHPIDLSYLDFWLHHMALVICSMTLAIALYEQRFTEKKFDSEAIKYKTLVNMLPDMVWLKDPQLNYLACNQAFERFLQNSCDSIIGKNDHALFEKWLADHYRESDQRTLTMREPLFLQEQLQHREQGDERHLEIVKTPIFGTDGKLISLLGVARDVTDFVNTSNELKASEARAHAIIEATPVPMALSGDRGRILYVNPAFKRTFGYDPSDVQTVDDWWARAIPDEAKRQEAIGKWRNLLNRTEFEHSDVIDREISIKDKSAATHQVLLTVSRVNRNDCLMVLFDITEHKRLRKNNSRFYRSIAASINEIYIFEAESLRFSFVNAGALANLGYSMAELKKITPLDIKPAYSLTDFNRLIEPLKRHEKPGQLFETVHRRKDGSLYDVEVHLQLFEPIDEPPYFLAIVLDITEMKQLEAKMSTLVDAVNAIIWSIDADLRIDYVSQQALQILGFDTTAIIGKPIISVLESDRFHAAERPVLLKAFQELLEKHVPIKNLEHRIKDANDQWKWMAVSMTPILDANHALQKIVGVVHDLSLQKRAEEQLRSLNSELDRRVRQEVFANRKKDLLLQQQNRMAALGEMIGNIAHQWRQPLNALAIILMDLEDAFVHGEATAETIRHSIDRSNELLSKMSSTIDDFRNFFKNDKTLEKTEISQVVTETLGLLEATLTLSHIQLHVTEKIPGITGYIHAGELSQAILCLINNAKDQIVKKQMVQGLIYVEIDTDDDWCIIRVEDNGGGIAEHDWPKLFDPYFTTKPQGSGLGLYITKLTVEQSMHGSVLVENTDLGARFSLFLPKHPNMELFRWTEPNNP</sequence>
<feature type="domain" description="PAC" evidence="14">
    <location>
        <begin position="621"/>
        <end position="672"/>
    </location>
</feature>
<gene>
    <name evidence="15" type="ORF">EQU24_09600</name>
</gene>
<evidence type="ECO:0000256" key="7">
    <source>
        <dbReference type="ARBA" id="ARBA00022692"/>
    </source>
</evidence>
<dbReference type="OrthoDB" id="9796100at2"/>
<dbReference type="PANTHER" id="PTHR43304:SF1">
    <property type="entry name" value="PAC DOMAIN-CONTAINING PROTEIN"/>
    <property type="match status" value="1"/>
</dbReference>
<dbReference type="NCBIfam" id="TIGR00229">
    <property type="entry name" value="sensory_box"/>
    <property type="match status" value="4"/>
</dbReference>
<dbReference type="Pfam" id="PF13426">
    <property type="entry name" value="PAS_9"/>
    <property type="match status" value="2"/>
</dbReference>
<dbReference type="Proteomes" id="UP000305881">
    <property type="component" value="Chromosome"/>
</dbReference>
<evidence type="ECO:0000256" key="11">
    <source>
        <dbReference type="SAM" id="Phobius"/>
    </source>
</evidence>
<feature type="domain" description="PAC" evidence="14">
    <location>
        <begin position="745"/>
        <end position="797"/>
    </location>
</feature>
<evidence type="ECO:0000259" key="12">
    <source>
        <dbReference type="PROSITE" id="PS50109"/>
    </source>
</evidence>
<evidence type="ECO:0000256" key="2">
    <source>
        <dbReference type="ARBA" id="ARBA00004651"/>
    </source>
</evidence>
<evidence type="ECO:0000313" key="15">
    <source>
        <dbReference type="EMBL" id="QCW82464.1"/>
    </source>
</evidence>